<feature type="domain" description="Pyrrolo-quinoline quinone repeat" evidence="4">
    <location>
        <begin position="414"/>
        <end position="491"/>
    </location>
</feature>
<dbReference type="Pfam" id="PF13360">
    <property type="entry name" value="PQQ_2"/>
    <property type="match status" value="2"/>
</dbReference>
<evidence type="ECO:0000259" key="4">
    <source>
        <dbReference type="Pfam" id="PF13360"/>
    </source>
</evidence>
<gene>
    <name evidence="5" type="ORF">L1049_002436</name>
</gene>
<proteinExistence type="inferred from homology"/>
<protein>
    <recommendedName>
        <fullName evidence="4">Pyrrolo-quinoline quinone repeat domain-containing protein</fullName>
    </recommendedName>
</protein>
<name>A0AAP0R6P5_LIQFO</name>
<dbReference type="SMART" id="SM00564">
    <property type="entry name" value="PQQ"/>
    <property type="match status" value="6"/>
</dbReference>
<dbReference type="SUPFAM" id="SSF50998">
    <property type="entry name" value="Quinoprotein alcohol dehydrogenase-like"/>
    <property type="match status" value="1"/>
</dbReference>
<dbReference type="PANTHER" id="PTHR32303">
    <property type="entry name" value="QUINOPROTEIN ALCOHOL DEHYDROGENASE (CYTOCHROME C)"/>
    <property type="match status" value="1"/>
</dbReference>
<organism evidence="5 6">
    <name type="scientific">Liquidambar formosana</name>
    <name type="common">Formosan gum</name>
    <dbReference type="NCBI Taxonomy" id="63359"/>
    <lineage>
        <taxon>Eukaryota</taxon>
        <taxon>Viridiplantae</taxon>
        <taxon>Streptophyta</taxon>
        <taxon>Embryophyta</taxon>
        <taxon>Tracheophyta</taxon>
        <taxon>Spermatophyta</taxon>
        <taxon>Magnoliopsida</taxon>
        <taxon>eudicotyledons</taxon>
        <taxon>Gunneridae</taxon>
        <taxon>Pentapetalae</taxon>
        <taxon>Saxifragales</taxon>
        <taxon>Altingiaceae</taxon>
        <taxon>Liquidambar</taxon>
    </lineage>
</organism>
<evidence type="ECO:0000313" key="6">
    <source>
        <dbReference type="Proteomes" id="UP001415857"/>
    </source>
</evidence>
<evidence type="ECO:0000256" key="3">
    <source>
        <dbReference type="ARBA" id="ARBA00023002"/>
    </source>
</evidence>
<reference evidence="5 6" key="1">
    <citation type="journal article" date="2024" name="Plant J.">
        <title>Genome sequences and population genomics reveal climatic adaptation and genomic divergence between two closely related sweetgum species.</title>
        <authorList>
            <person name="Xu W.Q."/>
            <person name="Ren C.Q."/>
            <person name="Zhang X.Y."/>
            <person name="Comes H.P."/>
            <person name="Liu X.H."/>
            <person name="Li Y.G."/>
            <person name="Kettle C.J."/>
            <person name="Jalonen R."/>
            <person name="Gaisberger H."/>
            <person name="Ma Y.Z."/>
            <person name="Qiu Y.X."/>
        </authorList>
    </citation>
    <scope>NUCLEOTIDE SEQUENCE [LARGE SCALE GENOMIC DNA]</scope>
    <source>
        <strain evidence="5">Hangzhou</strain>
    </source>
</reference>
<comment type="caution">
    <text evidence="5">The sequence shown here is derived from an EMBL/GenBank/DDBJ whole genome shotgun (WGS) entry which is preliminary data.</text>
</comment>
<dbReference type="InterPro" id="IPR011047">
    <property type="entry name" value="Quinoprotein_ADH-like_sf"/>
</dbReference>
<dbReference type="Proteomes" id="UP001415857">
    <property type="component" value="Unassembled WGS sequence"/>
</dbReference>
<dbReference type="InterPro" id="IPR018391">
    <property type="entry name" value="PQQ_b-propeller_rpt"/>
</dbReference>
<evidence type="ECO:0000256" key="1">
    <source>
        <dbReference type="ARBA" id="ARBA00001931"/>
    </source>
</evidence>
<sequence>MVQWNGETQKAYIQDWLNHGGDLHNRRYASKETKISPAIVSNLRLKWKFYAGKDITATPAISNGTLYFPSWNGYMYAVKALDGSLVWKKNLQKLTGINATGLIVNVTWTVSRATPTIADDLLIIGIYGPAVVIAVKRSTGTLVWSTWLDHHVAGVVTMSGTFHKGAFYIGTSSVEETFSIKQCCTFRGSFSKVDVRTGAILWQTFMLPDNHGKMGEYAGAAIWGSSPSIDVPRNLVYITTGNLYSVPLNIRQCQERENNQTVPAHPDQCVEPDNHSESILALDLDSGKIKWYTQLGGYDVWFVACGNLSTPNCPPGPNPDADFGEAPMMLSVYVNGSKRDMVAAVQKSGFAWALDRDNGSLLWSTEAGPGGFAGGGIWGAATDEKRVYTNTANSNRKNFTLKPSTETTTAGAWVAMDPRTGEILWSTADPSNATAQGPVSVANGVLFAGSTHPKGPIYAMNAKTGKILWSYDTGASVYGGASVSDGCIYVGSGYVLSFGIFFPSFTPGTSLFAFCV</sequence>
<keyword evidence="6" id="KW-1185">Reference proteome</keyword>
<dbReference type="InterPro" id="IPR002372">
    <property type="entry name" value="PQQ_rpt_dom"/>
</dbReference>
<dbReference type="PANTHER" id="PTHR32303:SF10">
    <property type="entry name" value="OUTER MEMBRANE PROTEIN ASSEMBLY FACTOR BAMB"/>
    <property type="match status" value="1"/>
</dbReference>
<keyword evidence="3" id="KW-0560">Oxidoreductase</keyword>
<evidence type="ECO:0000256" key="2">
    <source>
        <dbReference type="ARBA" id="ARBA00008156"/>
    </source>
</evidence>
<dbReference type="GO" id="GO:0016491">
    <property type="term" value="F:oxidoreductase activity"/>
    <property type="evidence" value="ECO:0007669"/>
    <property type="project" value="UniProtKB-KW"/>
</dbReference>
<evidence type="ECO:0000313" key="5">
    <source>
        <dbReference type="EMBL" id="KAK9272067.1"/>
    </source>
</evidence>
<comment type="cofactor">
    <cofactor evidence="1">
        <name>pyrroloquinoline quinone</name>
        <dbReference type="ChEBI" id="CHEBI:58442"/>
    </cofactor>
</comment>
<comment type="similarity">
    <text evidence="2">Belongs to the bacterial PQQ dehydrogenase family.</text>
</comment>
<feature type="domain" description="Pyrrolo-quinoline quinone repeat" evidence="4">
    <location>
        <begin position="47"/>
        <end position="291"/>
    </location>
</feature>
<dbReference type="EMBL" id="JBBPBK010000013">
    <property type="protein sequence ID" value="KAK9272067.1"/>
    <property type="molecule type" value="Genomic_DNA"/>
</dbReference>
<dbReference type="Gene3D" id="2.140.10.10">
    <property type="entry name" value="Quinoprotein alcohol dehydrogenase-like superfamily"/>
    <property type="match status" value="1"/>
</dbReference>
<dbReference type="AlphaFoldDB" id="A0AAP0R6P5"/>
<accession>A0AAP0R6P5</accession>